<reference evidence="1" key="2">
    <citation type="submission" date="2021-04" db="EMBL/GenBank/DDBJ databases">
        <authorList>
            <person name="Gilroy R."/>
        </authorList>
    </citation>
    <scope>NUCLEOTIDE SEQUENCE</scope>
    <source>
        <strain evidence="1">CHK187-11901</strain>
    </source>
</reference>
<evidence type="ECO:0000313" key="2">
    <source>
        <dbReference type="Proteomes" id="UP000823896"/>
    </source>
</evidence>
<sequence>MRNEEVSRFVKHATLLLDKEEEEMEIQEVLSKQNKDGTTGYRALAFTEDDPDYIVCIRENIPGKLEYEIIPGWYYNIDEYLFDDLEKGYEIEWLSLEHHYDLWCELNECYEDIHHEEGFRKYVSYCKTNGITAEEIASLGLDRVDIFPLIHEEDASYEKISEIKFKKCSVILGYNGELDASYATWITSSGKGNRKARYFCNFQEGFRDYKGRCKTMLLKDLESERSRIRPQKVMDHTDR</sequence>
<accession>A0A9D2NTA0</accession>
<dbReference type="Proteomes" id="UP000823896">
    <property type="component" value="Unassembled WGS sequence"/>
</dbReference>
<protein>
    <submittedName>
        <fullName evidence="1">Uncharacterized protein</fullName>
    </submittedName>
</protein>
<dbReference type="EMBL" id="DWWM01000051">
    <property type="protein sequence ID" value="HJC37058.1"/>
    <property type="molecule type" value="Genomic_DNA"/>
</dbReference>
<gene>
    <name evidence="1" type="ORF">H9702_08030</name>
</gene>
<comment type="caution">
    <text evidence="1">The sequence shown here is derived from an EMBL/GenBank/DDBJ whole genome shotgun (WGS) entry which is preliminary data.</text>
</comment>
<proteinExistence type="predicted"/>
<reference evidence="1" key="1">
    <citation type="journal article" date="2021" name="PeerJ">
        <title>Extensive microbial diversity within the chicken gut microbiome revealed by metagenomics and culture.</title>
        <authorList>
            <person name="Gilroy R."/>
            <person name="Ravi A."/>
            <person name="Getino M."/>
            <person name="Pursley I."/>
            <person name="Horton D.L."/>
            <person name="Alikhan N.F."/>
            <person name="Baker D."/>
            <person name="Gharbi K."/>
            <person name="Hall N."/>
            <person name="Watson M."/>
            <person name="Adriaenssens E.M."/>
            <person name="Foster-Nyarko E."/>
            <person name="Jarju S."/>
            <person name="Secka A."/>
            <person name="Antonio M."/>
            <person name="Oren A."/>
            <person name="Chaudhuri R.R."/>
            <person name="La Ragione R."/>
            <person name="Hildebrand F."/>
            <person name="Pallen M.J."/>
        </authorList>
    </citation>
    <scope>NUCLEOTIDE SEQUENCE</scope>
    <source>
        <strain evidence="1">CHK187-11901</strain>
    </source>
</reference>
<evidence type="ECO:0000313" key="1">
    <source>
        <dbReference type="EMBL" id="HJC37058.1"/>
    </source>
</evidence>
<organism evidence="1 2">
    <name type="scientific">Candidatus Merdibacter merdavium</name>
    <dbReference type="NCBI Taxonomy" id="2838692"/>
    <lineage>
        <taxon>Bacteria</taxon>
        <taxon>Bacillati</taxon>
        <taxon>Bacillota</taxon>
        <taxon>Erysipelotrichia</taxon>
        <taxon>Erysipelotrichales</taxon>
        <taxon>Erysipelotrichaceae</taxon>
        <taxon>Merdibacter</taxon>
    </lineage>
</organism>
<dbReference type="AlphaFoldDB" id="A0A9D2NTA0"/>
<name>A0A9D2NTA0_9FIRM</name>